<dbReference type="InterPro" id="IPR019734">
    <property type="entry name" value="TPR_rpt"/>
</dbReference>
<dbReference type="PROSITE" id="PS50005">
    <property type="entry name" value="TPR"/>
    <property type="match status" value="2"/>
</dbReference>
<dbReference type="InterPro" id="IPR011990">
    <property type="entry name" value="TPR-like_helical_dom_sf"/>
</dbReference>
<dbReference type="Pfam" id="PF13424">
    <property type="entry name" value="TPR_12"/>
    <property type="match status" value="1"/>
</dbReference>
<dbReference type="AlphaFoldDB" id="A0A0D2LKR9"/>
<feature type="compositionally biased region" description="Low complexity" evidence="2">
    <location>
        <begin position="104"/>
        <end position="146"/>
    </location>
</feature>
<feature type="compositionally biased region" description="Polar residues" evidence="2">
    <location>
        <begin position="92"/>
        <end position="103"/>
    </location>
</feature>
<dbReference type="PANTHER" id="PTHR46014:SF1">
    <property type="entry name" value="TETRATRICOPEPTIDE REPEAT PROTEIN 1"/>
    <property type="match status" value="1"/>
</dbReference>
<dbReference type="STRING" id="145388.A0A0D2LKR9"/>
<feature type="compositionally biased region" description="Low complexity" evidence="2">
    <location>
        <begin position="27"/>
        <end position="47"/>
    </location>
</feature>
<dbReference type="PANTHER" id="PTHR46014">
    <property type="entry name" value="TETRATRICOPEPTIDE REPEAT PROTEIN 1"/>
    <property type="match status" value="1"/>
</dbReference>
<dbReference type="KEGG" id="mng:MNEG_0957"/>
<dbReference type="Proteomes" id="UP000054498">
    <property type="component" value="Unassembled WGS sequence"/>
</dbReference>
<dbReference type="SUPFAM" id="SSF48452">
    <property type="entry name" value="TPR-like"/>
    <property type="match status" value="1"/>
</dbReference>
<evidence type="ECO:0000313" key="4">
    <source>
        <dbReference type="Proteomes" id="UP000054498"/>
    </source>
</evidence>
<name>A0A0D2LKR9_9CHLO</name>
<evidence type="ECO:0000313" key="3">
    <source>
        <dbReference type="EMBL" id="KIZ06994.1"/>
    </source>
</evidence>
<reference evidence="3 4" key="1">
    <citation type="journal article" date="2013" name="BMC Genomics">
        <title>Reconstruction of the lipid metabolism for the microalga Monoraphidium neglectum from its genome sequence reveals characteristics suitable for biofuel production.</title>
        <authorList>
            <person name="Bogen C."/>
            <person name="Al-Dilaimi A."/>
            <person name="Albersmeier A."/>
            <person name="Wichmann J."/>
            <person name="Grundmann M."/>
            <person name="Rupp O."/>
            <person name="Lauersen K.J."/>
            <person name="Blifernez-Klassen O."/>
            <person name="Kalinowski J."/>
            <person name="Goesmann A."/>
            <person name="Mussgnug J.H."/>
            <person name="Kruse O."/>
        </authorList>
    </citation>
    <scope>NUCLEOTIDE SEQUENCE [LARGE SCALE GENOMIC DNA]</scope>
    <source>
        <strain evidence="3 4">SAG 48.87</strain>
    </source>
</reference>
<feature type="compositionally biased region" description="Basic and acidic residues" evidence="2">
    <location>
        <begin position="77"/>
        <end position="86"/>
    </location>
</feature>
<sequence>MRRGRDQPTCVIEDITEQQEEPQYVCGGAAAASRSGDGSPANAASSERGAESASRHQEETVVELHDAVVEQQNDQESEGHSERQEQEQEQQLPSGTHSVTSRSQQQEQQQEQQPEQEQQQEQQQEQEQQPDKQPQGPEQQQQLQQPWAPSCEEERRQLDLAEALKREGNDLFGQQRYDEALAKYQEALDAAPEQAPQRSVYYANMAACCLKLDQPQLAAEHCSCALRIDGGYIKALMRRSMAFEQLDDLDHALADVKQVLELDPSNRPAAAAAARLQPIVAERQEKLKDEMLGKLKDLGNTILGKFGLSLDNFKAEQDPATGGYSIKFSQ</sequence>
<dbReference type="Pfam" id="PF13181">
    <property type="entry name" value="TPR_8"/>
    <property type="match status" value="1"/>
</dbReference>
<gene>
    <name evidence="3" type="ORF">MNEG_0957</name>
</gene>
<evidence type="ECO:0000256" key="1">
    <source>
        <dbReference type="PROSITE-ProRule" id="PRU00339"/>
    </source>
</evidence>
<dbReference type="GeneID" id="25727075"/>
<dbReference type="OrthoDB" id="1872379at2759"/>
<feature type="compositionally biased region" description="Basic and acidic residues" evidence="2">
    <location>
        <begin position="48"/>
        <end position="68"/>
    </location>
</feature>
<dbReference type="RefSeq" id="XP_013906013.1">
    <property type="nucleotide sequence ID" value="XM_014050559.1"/>
</dbReference>
<feature type="region of interest" description="Disordered" evidence="2">
    <location>
        <begin position="1"/>
        <end position="153"/>
    </location>
</feature>
<accession>A0A0D2LKR9</accession>
<proteinExistence type="predicted"/>
<keyword evidence="4" id="KW-1185">Reference proteome</keyword>
<keyword evidence="1" id="KW-0802">TPR repeat</keyword>
<evidence type="ECO:0000256" key="2">
    <source>
        <dbReference type="SAM" id="MobiDB-lite"/>
    </source>
</evidence>
<dbReference type="InterPro" id="IPR052769">
    <property type="entry name" value="TPR_domain_protein"/>
</dbReference>
<feature type="repeat" description="TPR" evidence="1">
    <location>
        <begin position="161"/>
        <end position="194"/>
    </location>
</feature>
<feature type="repeat" description="TPR" evidence="1">
    <location>
        <begin position="233"/>
        <end position="266"/>
    </location>
</feature>
<protein>
    <submittedName>
        <fullName evidence="3">Tetratricopeptide repeat protein 1</fullName>
    </submittedName>
</protein>
<dbReference type="Gene3D" id="1.25.40.10">
    <property type="entry name" value="Tetratricopeptide repeat domain"/>
    <property type="match status" value="1"/>
</dbReference>
<organism evidence="3 4">
    <name type="scientific">Monoraphidium neglectum</name>
    <dbReference type="NCBI Taxonomy" id="145388"/>
    <lineage>
        <taxon>Eukaryota</taxon>
        <taxon>Viridiplantae</taxon>
        <taxon>Chlorophyta</taxon>
        <taxon>core chlorophytes</taxon>
        <taxon>Chlorophyceae</taxon>
        <taxon>CS clade</taxon>
        <taxon>Sphaeropleales</taxon>
        <taxon>Selenastraceae</taxon>
        <taxon>Monoraphidium</taxon>
    </lineage>
</organism>
<dbReference type="SMART" id="SM00028">
    <property type="entry name" value="TPR"/>
    <property type="match status" value="3"/>
</dbReference>
<dbReference type="EMBL" id="KK100307">
    <property type="protein sequence ID" value="KIZ06994.1"/>
    <property type="molecule type" value="Genomic_DNA"/>
</dbReference>